<protein>
    <recommendedName>
        <fullName evidence="3">SHSP domain-containing protein</fullName>
    </recommendedName>
</protein>
<dbReference type="Proteomes" id="UP001516400">
    <property type="component" value="Unassembled WGS sequence"/>
</dbReference>
<evidence type="ECO:0000313" key="5">
    <source>
        <dbReference type="Proteomes" id="UP001516400"/>
    </source>
</evidence>
<evidence type="ECO:0000259" key="3">
    <source>
        <dbReference type="PROSITE" id="PS01031"/>
    </source>
</evidence>
<gene>
    <name evidence="4" type="ORF">HHI36_004015</name>
</gene>
<sequence>MFSRATNKNLFKKRAEPIKPKFEISDEHDHIRKEFEEYWKNPTSNDKFERLLDQEDEKPKKKDFLVSLNLPEYKPEEVLVTANGNVVEVKGKHQEKDEKGDLQTTKSFIKSFNISEDCDVSQLRSKFEKDGVLTISAPRKAEK</sequence>
<proteinExistence type="inferred from homology"/>
<comment type="similarity">
    <text evidence="1 2">Belongs to the small heat shock protein (HSP20) family.</text>
</comment>
<evidence type="ECO:0000313" key="4">
    <source>
        <dbReference type="EMBL" id="KAL3280783.1"/>
    </source>
</evidence>
<dbReference type="PRINTS" id="PR00299">
    <property type="entry name" value="ACRYSTALLIN"/>
</dbReference>
<dbReference type="Pfam" id="PF00011">
    <property type="entry name" value="HSP20"/>
    <property type="match status" value="1"/>
</dbReference>
<evidence type="ECO:0000256" key="2">
    <source>
        <dbReference type="RuleBase" id="RU003616"/>
    </source>
</evidence>
<dbReference type="AlphaFoldDB" id="A0ABD2NPX7"/>
<accession>A0ABD2NPX7</accession>
<dbReference type="InterPro" id="IPR002068">
    <property type="entry name" value="A-crystallin/Hsp20_dom"/>
</dbReference>
<dbReference type="CDD" id="cd06526">
    <property type="entry name" value="metazoan_ACD"/>
    <property type="match status" value="1"/>
</dbReference>
<dbReference type="InterPro" id="IPR001436">
    <property type="entry name" value="Alpha-crystallin/sHSP_animal"/>
</dbReference>
<keyword evidence="5" id="KW-1185">Reference proteome</keyword>
<dbReference type="PANTHER" id="PTHR45640:SF26">
    <property type="entry name" value="RE23625P"/>
    <property type="match status" value="1"/>
</dbReference>
<comment type="caution">
    <text evidence="4">The sequence shown here is derived from an EMBL/GenBank/DDBJ whole genome shotgun (WGS) entry which is preliminary data.</text>
</comment>
<dbReference type="GO" id="GO:0009408">
    <property type="term" value="P:response to heat"/>
    <property type="evidence" value="ECO:0007669"/>
    <property type="project" value="UniProtKB-ARBA"/>
</dbReference>
<dbReference type="PROSITE" id="PS01031">
    <property type="entry name" value="SHSP"/>
    <property type="match status" value="1"/>
</dbReference>
<dbReference type="InterPro" id="IPR008978">
    <property type="entry name" value="HSP20-like_chaperone"/>
</dbReference>
<evidence type="ECO:0000256" key="1">
    <source>
        <dbReference type="PROSITE-ProRule" id="PRU00285"/>
    </source>
</evidence>
<dbReference type="EMBL" id="JABFTP020000144">
    <property type="protein sequence ID" value="KAL3280783.1"/>
    <property type="molecule type" value="Genomic_DNA"/>
</dbReference>
<dbReference type="Gene3D" id="2.60.40.790">
    <property type="match status" value="1"/>
</dbReference>
<dbReference type="PANTHER" id="PTHR45640">
    <property type="entry name" value="HEAT SHOCK PROTEIN HSP-12.2-RELATED"/>
    <property type="match status" value="1"/>
</dbReference>
<reference evidence="4 5" key="1">
    <citation type="journal article" date="2021" name="BMC Biol.">
        <title>Horizontally acquired antibacterial genes associated with adaptive radiation of ladybird beetles.</title>
        <authorList>
            <person name="Li H.S."/>
            <person name="Tang X.F."/>
            <person name="Huang Y.H."/>
            <person name="Xu Z.Y."/>
            <person name="Chen M.L."/>
            <person name="Du X.Y."/>
            <person name="Qiu B.Y."/>
            <person name="Chen P.T."/>
            <person name="Zhang W."/>
            <person name="Slipinski A."/>
            <person name="Escalona H.E."/>
            <person name="Waterhouse R.M."/>
            <person name="Zwick A."/>
            <person name="Pang H."/>
        </authorList>
    </citation>
    <scope>NUCLEOTIDE SEQUENCE [LARGE SCALE GENOMIC DNA]</scope>
    <source>
        <strain evidence="4">SYSU2018</strain>
    </source>
</reference>
<organism evidence="4 5">
    <name type="scientific">Cryptolaemus montrouzieri</name>
    <dbReference type="NCBI Taxonomy" id="559131"/>
    <lineage>
        <taxon>Eukaryota</taxon>
        <taxon>Metazoa</taxon>
        <taxon>Ecdysozoa</taxon>
        <taxon>Arthropoda</taxon>
        <taxon>Hexapoda</taxon>
        <taxon>Insecta</taxon>
        <taxon>Pterygota</taxon>
        <taxon>Neoptera</taxon>
        <taxon>Endopterygota</taxon>
        <taxon>Coleoptera</taxon>
        <taxon>Polyphaga</taxon>
        <taxon>Cucujiformia</taxon>
        <taxon>Coccinelloidea</taxon>
        <taxon>Coccinellidae</taxon>
        <taxon>Scymninae</taxon>
        <taxon>Scymnini</taxon>
        <taxon>Cryptolaemus</taxon>
    </lineage>
</organism>
<feature type="domain" description="SHSP" evidence="3">
    <location>
        <begin position="42"/>
        <end position="143"/>
    </location>
</feature>
<dbReference type="SUPFAM" id="SSF49764">
    <property type="entry name" value="HSP20-like chaperones"/>
    <property type="match status" value="1"/>
</dbReference>
<name>A0ABD2NPX7_9CUCU</name>